<evidence type="ECO:0000313" key="15">
    <source>
        <dbReference type="EMBL" id="KAB7493921.1"/>
    </source>
</evidence>
<keyword evidence="4 14" id="KW-0812">Transmembrane</keyword>
<keyword evidence="8" id="KW-0406">Ion transport</keyword>
<feature type="transmembrane region" description="Helical" evidence="14">
    <location>
        <begin position="273"/>
        <end position="296"/>
    </location>
</feature>
<name>A0A5N5SIG0_9CRUS</name>
<evidence type="ECO:0000256" key="5">
    <source>
        <dbReference type="ARBA" id="ARBA00022833"/>
    </source>
</evidence>
<dbReference type="GO" id="GO:0005385">
    <property type="term" value="F:zinc ion transmembrane transporter activity"/>
    <property type="evidence" value="ECO:0007669"/>
    <property type="project" value="TreeGrafter"/>
</dbReference>
<evidence type="ECO:0000313" key="16">
    <source>
        <dbReference type="Proteomes" id="UP000326759"/>
    </source>
</evidence>
<keyword evidence="3" id="KW-1003">Cell membrane</keyword>
<comment type="subcellular location">
    <subcellularLocation>
        <location evidence="1">Apical cell membrane</location>
        <topology evidence="1">Multi-pass membrane protein</topology>
    </subcellularLocation>
</comment>
<keyword evidence="5" id="KW-0862">Zinc</keyword>
<dbReference type="AlphaFoldDB" id="A0A5N5SIG0"/>
<evidence type="ECO:0000256" key="11">
    <source>
        <dbReference type="ARBA" id="ARBA00039395"/>
    </source>
</evidence>
<evidence type="ECO:0000256" key="6">
    <source>
        <dbReference type="ARBA" id="ARBA00022906"/>
    </source>
</evidence>
<reference evidence="15 16" key="1">
    <citation type="journal article" date="2019" name="PLoS Biol.">
        <title>Sex chromosomes control vertical transmission of feminizing Wolbachia symbionts in an isopod.</title>
        <authorList>
            <person name="Becking T."/>
            <person name="Chebbi M.A."/>
            <person name="Giraud I."/>
            <person name="Moumen B."/>
            <person name="Laverre T."/>
            <person name="Caubet Y."/>
            <person name="Peccoud J."/>
            <person name="Gilbert C."/>
            <person name="Cordaux R."/>
        </authorList>
    </citation>
    <scope>NUCLEOTIDE SEQUENCE [LARGE SCALE GENOMIC DNA]</scope>
    <source>
        <strain evidence="15">ANa2</strain>
        <tissue evidence="15">Whole body excluding digestive tract and cuticle</tissue>
    </source>
</reference>
<accession>A0A5N5SIG0</accession>
<organism evidence="15 16">
    <name type="scientific">Armadillidium nasatum</name>
    <dbReference type="NCBI Taxonomy" id="96803"/>
    <lineage>
        <taxon>Eukaryota</taxon>
        <taxon>Metazoa</taxon>
        <taxon>Ecdysozoa</taxon>
        <taxon>Arthropoda</taxon>
        <taxon>Crustacea</taxon>
        <taxon>Multicrustacea</taxon>
        <taxon>Malacostraca</taxon>
        <taxon>Eumalacostraca</taxon>
        <taxon>Peracarida</taxon>
        <taxon>Isopoda</taxon>
        <taxon>Oniscidea</taxon>
        <taxon>Crinocheta</taxon>
        <taxon>Armadillidiidae</taxon>
        <taxon>Armadillidium</taxon>
    </lineage>
</organism>
<dbReference type="Proteomes" id="UP000326759">
    <property type="component" value="Unassembled WGS sequence"/>
</dbReference>
<feature type="transmembrane region" description="Helical" evidence="14">
    <location>
        <begin position="330"/>
        <end position="351"/>
    </location>
</feature>
<sequence length="356" mass="39593">MEILYLQLLLMGLIFVCTTCVGVTPILLGRFFSRKFSINEESKARFLSDASCFGAGVFLFVCFLGLLPDADEKFHVILKNLGDENEKWEEFAEFPWGFFVVTCGFLVIFTIDKLVHAIEHSKSKPSGDATSISQLLTPSVNQTIEIKNPAMLQDDVKKSQLNYECHLAACGIYEESHSGVPSSVMFLIALSAHSVFEGVAVGLQTSKDKIMEYSVAVLLHEAVMALTFGLEVSKSPMKKRTKLMYVIIFTLSIPVGIAIGMVLQNTPSENREIISAIIEAFATGIFIHVIFIEILSNEFPHLQFDRHKCRLSTPLPVTSSRSRTYEICLLIEKIFCICCGLALLSLINVFLHGHAH</sequence>
<dbReference type="EMBL" id="SEYY01024766">
    <property type="protein sequence ID" value="KAB7493921.1"/>
    <property type="molecule type" value="Genomic_DNA"/>
</dbReference>
<keyword evidence="7 14" id="KW-1133">Transmembrane helix</keyword>
<keyword evidence="2" id="KW-0813">Transport</keyword>
<keyword evidence="9 14" id="KW-0472">Membrane</keyword>
<gene>
    <name evidence="15" type="ORF">Anas_00927</name>
</gene>
<dbReference type="PANTHER" id="PTHR11040:SF221">
    <property type="entry name" value="ZINC TRANSPORTER ZIP3"/>
    <property type="match status" value="1"/>
</dbReference>
<evidence type="ECO:0000256" key="12">
    <source>
        <dbReference type="ARBA" id="ARBA00041702"/>
    </source>
</evidence>
<feature type="transmembrane region" description="Helical" evidence="14">
    <location>
        <begin position="6"/>
        <end position="32"/>
    </location>
</feature>
<comment type="caution">
    <text evidence="15">The sequence shown here is derived from an EMBL/GenBank/DDBJ whole genome shotgun (WGS) entry which is preliminary data.</text>
</comment>
<feature type="transmembrane region" description="Helical" evidence="14">
    <location>
        <begin position="94"/>
        <end position="115"/>
    </location>
</feature>
<feature type="transmembrane region" description="Helical" evidence="14">
    <location>
        <begin position="242"/>
        <end position="261"/>
    </location>
</feature>
<dbReference type="Pfam" id="PF02535">
    <property type="entry name" value="Zip"/>
    <property type="match status" value="1"/>
</dbReference>
<evidence type="ECO:0000256" key="2">
    <source>
        <dbReference type="ARBA" id="ARBA00022448"/>
    </source>
</evidence>
<dbReference type="OrthoDB" id="448280at2759"/>
<evidence type="ECO:0000256" key="13">
    <source>
        <dbReference type="ARBA" id="ARBA00042778"/>
    </source>
</evidence>
<evidence type="ECO:0000256" key="3">
    <source>
        <dbReference type="ARBA" id="ARBA00022475"/>
    </source>
</evidence>
<keyword evidence="6" id="KW-0864">Zinc transport</keyword>
<feature type="transmembrane region" description="Helical" evidence="14">
    <location>
        <begin position="44"/>
        <end position="67"/>
    </location>
</feature>
<evidence type="ECO:0000256" key="9">
    <source>
        <dbReference type="ARBA" id="ARBA00023136"/>
    </source>
</evidence>
<dbReference type="GO" id="GO:0016324">
    <property type="term" value="C:apical plasma membrane"/>
    <property type="evidence" value="ECO:0007669"/>
    <property type="project" value="UniProtKB-SubCell"/>
</dbReference>
<comment type="catalytic activity">
    <reaction evidence="10">
        <text>Zn(2+)(in) = Zn(2+)(out)</text>
        <dbReference type="Rhea" id="RHEA:29351"/>
        <dbReference type="ChEBI" id="CHEBI:29105"/>
    </reaction>
    <physiologicalReaction direction="left-to-right" evidence="10">
        <dbReference type="Rhea" id="RHEA:29352"/>
    </physiologicalReaction>
</comment>
<evidence type="ECO:0000256" key="8">
    <source>
        <dbReference type="ARBA" id="ARBA00023065"/>
    </source>
</evidence>
<dbReference type="InterPro" id="IPR003689">
    <property type="entry name" value="ZIP"/>
</dbReference>
<protein>
    <recommendedName>
        <fullName evidence="11">Zinc transporter ZIP3</fullName>
    </recommendedName>
    <alternativeName>
        <fullName evidence="13">Solute carrier family 39 member 3</fullName>
    </alternativeName>
    <alternativeName>
        <fullName evidence="12">Zrt- and Irt-like protein 3</fullName>
    </alternativeName>
</protein>
<evidence type="ECO:0000256" key="10">
    <source>
        <dbReference type="ARBA" id="ARBA00036307"/>
    </source>
</evidence>
<evidence type="ECO:0000256" key="1">
    <source>
        <dbReference type="ARBA" id="ARBA00004424"/>
    </source>
</evidence>
<proteinExistence type="predicted"/>
<evidence type="ECO:0000256" key="14">
    <source>
        <dbReference type="SAM" id="Phobius"/>
    </source>
</evidence>
<dbReference type="PANTHER" id="PTHR11040">
    <property type="entry name" value="ZINC/IRON TRANSPORTER"/>
    <property type="match status" value="1"/>
</dbReference>
<evidence type="ECO:0000256" key="4">
    <source>
        <dbReference type="ARBA" id="ARBA00022692"/>
    </source>
</evidence>
<evidence type="ECO:0000256" key="7">
    <source>
        <dbReference type="ARBA" id="ARBA00022989"/>
    </source>
</evidence>
<keyword evidence="16" id="KW-1185">Reference proteome</keyword>